<protein>
    <submittedName>
        <fullName evidence="1">Uncharacterized protein</fullName>
    </submittedName>
</protein>
<evidence type="ECO:0000313" key="2">
    <source>
        <dbReference type="Proteomes" id="UP001159363"/>
    </source>
</evidence>
<reference evidence="1 2" key="1">
    <citation type="submission" date="2023-02" db="EMBL/GenBank/DDBJ databases">
        <title>LHISI_Scaffold_Assembly.</title>
        <authorList>
            <person name="Stuart O.P."/>
            <person name="Cleave R."/>
            <person name="Magrath M.J.L."/>
            <person name="Mikheyev A.S."/>
        </authorList>
    </citation>
    <scope>NUCLEOTIDE SEQUENCE [LARGE SCALE GENOMIC DNA]</scope>
    <source>
        <strain evidence="1">Daus_M_001</strain>
        <tissue evidence="1">Leg muscle</tissue>
    </source>
</reference>
<gene>
    <name evidence="1" type="ORF">PR048_024548</name>
</gene>
<dbReference type="Proteomes" id="UP001159363">
    <property type="component" value="Chromosome 9"/>
</dbReference>
<dbReference type="EMBL" id="JARBHB010000010">
    <property type="protein sequence ID" value="KAJ8873714.1"/>
    <property type="molecule type" value="Genomic_DNA"/>
</dbReference>
<sequence>MKVCRIKEPFEKRNKEWLEFSILFCQCTRYKHGRSENAFDASCGRSRRQEIKKILRKSTPTAVLILRKYRSIDCGEARVYEELRKISTSNVLVQHRLAVVVHNLISAMIHDKVCNALTQTTSMKRWNLFGATSKQVNNAEEMIQRERNTDNVQFGMSVLHG</sequence>
<proteinExistence type="predicted"/>
<keyword evidence="2" id="KW-1185">Reference proteome</keyword>
<name>A0ABQ9GNX1_9NEOP</name>
<evidence type="ECO:0000313" key="1">
    <source>
        <dbReference type="EMBL" id="KAJ8873714.1"/>
    </source>
</evidence>
<accession>A0ABQ9GNX1</accession>
<organism evidence="1 2">
    <name type="scientific">Dryococelus australis</name>
    <dbReference type="NCBI Taxonomy" id="614101"/>
    <lineage>
        <taxon>Eukaryota</taxon>
        <taxon>Metazoa</taxon>
        <taxon>Ecdysozoa</taxon>
        <taxon>Arthropoda</taxon>
        <taxon>Hexapoda</taxon>
        <taxon>Insecta</taxon>
        <taxon>Pterygota</taxon>
        <taxon>Neoptera</taxon>
        <taxon>Polyneoptera</taxon>
        <taxon>Phasmatodea</taxon>
        <taxon>Verophasmatodea</taxon>
        <taxon>Anareolatae</taxon>
        <taxon>Phasmatidae</taxon>
        <taxon>Eurycanthinae</taxon>
        <taxon>Dryococelus</taxon>
    </lineage>
</organism>
<comment type="caution">
    <text evidence="1">The sequence shown here is derived from an EMBL/GenBank/DDBJ whole genome shotgun (WGS) entry which is preliminary data.</text>
</comment>